<name>A0A4Q7Y052_9BACT</name>
<keyword evidence="2" id="KW-1185">Reference proteome</keyword>
<sequence>MSQIPPDESGSVPGKIFQLTQDLGKPAAQDPETRLRILTIQGVLETNYDAAQARTIWERVKNLALKRGHLELASRAEGEQGTFTMASSRPP</sequence>
<accession>A0A4Q7Y052</accession>
<protein>
    <submittedName>
        <fullName evidence="1">Uncharacterized protein</fullName>
    </submittedName>
</protein>
<gene>
    <name evidence="1" type="ORF">BDD14_6238</name>
</gene>
<organism evidence="1 2">
    <name type="scientific">Edaphobacter modestus</name>
    <dbReference type="NCBI Taxonomy" id="388466"/>
    <lineage>
        <taxon>Bacteria</taxon>
        <taxon>Pseudomonadati</taxon>
        <taxon>Acidobacteriota</taxon>
        <taxon>Terriglobia</taxon>
        <taxon>Terriglobales</taxon>
        <taxon>Acidobacteriaceae</taxon>
        <taxon>Edaphobacter</taxon>
    </lineage>
</organism>
<reference evidence="1 2" key="1">
    <citation type="submission" date="2019-02" db="EMBL/GenBank/DDBJ databases">
        <title>Genomic Encyclopedia of Archaeal and Bacterial Type Strains, Phase II (KMG-II): from individual species to whole genera.</title>
        <authorList>
            <person name="Goeker M."/>
        </authorList>
    </citation>
    <scope>NUCLEOTIDE SEQUENCE [LARGE SCALE GENOMIC DNA]</scope>
    <source>
        <strain evidence="1 2">DSM 18101</strain>
    </source>
</reference>
<comment type="caution">
    <text evidence="1">The sequence shown here is derived from an EMBL/GenBank/DDBJ whole genome shotgun (WGS) entry which is preliminary data.</text>
</comment>
<evidence type="ECO:0000313" key="1">
    <source>
        <dbReference type="EMBL" id="RZU29644.1"/>
    </source>
</evidence>
<dbReference type="Proteomes" id="UP000292958">
    <property type="component" value="Unassembled WGS sequence"/>
</dbReference>
<proteinExistence type="predicted"/>
<dbReference type="EMBL" id="SHKW01000007">
    <property type="protein sequence ID" value="RZU29644.1"/>
    <property type="molecule type" value="Genomic_DNA"/>
</dbReference>
<evidence type="ECO:0000313" key="2">
    <source>
        <dbReference type="Proteomes" id="UP000292958"/>
    </source>
</evidence>
<dbReference type="AlphaFoldDB" id="A0A4Q7Y052"/>